<name>A0ABD6D3S4_9EURY</name>
<dbReference type="PANTHER" id="PTHR12110:SF21">
    <property type="entry name" value="XYLOSE ISOMERASE-LIKE TIM BARREL DOMAIN-CONTAINING PROTEIN"/>
    <property type="match status" value="1"/>
</dbReference>
<evidence type="ECO:0000313" key="2">
    <source>
        <dbReference type="EMBL" id="MFD1640428.1"/>
    </source>
</evidence>
<dbReference type="SUPFAM" id="SSF51658">
    <property type="entry name" value="Xylose isomerase-like"/>
    <property type="match status" value="1"/>
</dbReference>
<protein>
    <submittedName>
        <fullName evidence="2">Sugar phosphate isomerase/epimerase family protein</fullName>
    </submittedName>
</protein>
<dbReference type="GO" id="GO:0016853">
    <property type="term" value="F:isomerase activity"/>
    <property type="evidence" value="ECO:0007669"/>
    <property type="project" value="UniProtKB-KW"/>
</dbReference>
<evidence type="ECO:0000259" key="1">
    <source>
        <dbReference type="Pfam" id="PF01261"/>
    </source>
</evidence>
<comment type="caution">
    <text evidence="2">The sequence shown here is derived from an EMBL/GenBank/DDBJ whole genome shotgun (WGS) entry which is preliminary data.</text>
</comment>
<dbReference type="InterPro" id="IPR050312">
    <property type="entry name" value="IolE/XylAMocC-like"/>
</dbReference>
<dbReference type="AlphaFoldDB" id="A0ABD6D3S4"/>
<dbReference type="Pfam" id="PF01261">
    <property type="entry name" value="AP_endonuc_2"/>
    <property type="match status" value="1"/>
</dbReference>
<proteinExistence type="predicted"/>
<evidence type="ECO:0000313" key="3">
    <source>
        <dbReference type="Proteomes" id="UP001597052"/>
    </source>
</evidence>
<dbReference type="InterPro" id="IPR036237">
    <property type="entry name" value="Xyl_isomerase-like_sf"/>
</dbReference>
<keyword evidence="2" id="KW-0413">Isomerase</keyword>
<keyword evidence="3" id="KW-1185">Reference proteome</keyword>
<reference evidence="2 3" key="1">
    <citation type="journal article" date="2019" name="Int. J. Syst. Evol. Microbiol.">
        <title>The Global Catalogue of Microorganisms (GCM) 10K type strain sequencing project: providing services to taxonomists for standard genome sequencing and annotation.</title>
        <authorList>
            <consortium name="The Broad Institute Genomics Platform"/>
            <consortium name="The Broad Institute Genome Sequencing Center for Infectious Disease"/>
            <person name="Wu L."/>
            <person name="Ma J."/>
        </authorList>
    </citation>
    <scope>NUCLEOTIDE SEQUENCE [LARGE SCALE GENOMIC DNA]</scope>
    <source>
        <strain evidence="2 3">CGMCC 1.10593</strain>
    </source>
</reference>
<gene>
    <name evidence="2" type="ORF">ACFSBW_00875</name>
</gene>
<feature type="domain" description="Xylose isomerase-like TIM barrel" evidence="1">
    <location>
        <begin position="23"/>
        <end position="244"/>
    </location>
</feature>
<dbReference type="InterPro" id="IPR013022">
    <property type="entry name" value="Xyl_isomerase-like_TIM-brl"/>
</dbReference>
<dbReference type="EMBL" id="JBHUDM010000001">
    <property type="protein sequence ID" value="MFD1640428.1"/>
    <property type="molecule type" value="Genomic_DNA"/>
</dbReference>
<accession>A0ABD6D3S4</accession>
<dbReference type="Proteomes" id="UP001597052">
    <property type="component" value="Unassembled WGS sequence"/>
</dbReference>
<sequence length="266" mass="29313">MTTPRVGFVTQTHTGAVTPLESIQWAAELGYDFIELYMDGASERTGLDREAITAALAENDIDCLVHLPFVDLDLGTPRNKVREGSIRELRACLDTAAALGTEKAVLHASTHATEPEWSQRRTKPRILASVRELEAYATAHGIELCVENLPDDVFSIRTIDEVLAETDASLTVDTGHARVSGYSAADTAAFLDEHRERVSHVHVNDARQARDEHVPVGSGTTDFETIFGALDTDWEGTFSVEAYTFDKDYMRLSKQKLDACLPFSVD</sequence>
<dbReference type="RefSeq" id="WP_256397432.1">
    <property type="nucleotide sequence ID" value="NZ_JANHDJ010000007.1"/>
</dbReference>
<dbReference type="PANTHER" id="PTHR12110">
    <property type="entry name" value="HYDROXYPYRUVATE ISOMERASE"/>
    <property type="match status" value="1"/>
</dbReference>
<organism evidence="2 3">
    <name type="scientific">Halohasta litorea</name>
    <dbReference type="NCBI Taxonomy" id="869891"/>
    <lineage>
        <taxon>Archaea</taxon>
        <taxon>Methanobacteriati</taxon>
        <taxon>Methanobacteriota</taxon>
        <taxon>Stenosarchaea group</taxon>
        <taxon>Halobacteria</taxon>
        <taxon>Halobacteriales</taxon>
        <taxon>Haloferacaceae</taxon>
        <taxon>Halohasta</taxon>
    </lineage>
</organism>
<dbReference type="Gene3D" id="3.20.20.150">
    <property type="entry name" value="Divalent-metal-dependent TIM barrel enzymes"/>
    <property type="match status" value="1"/>
</dbReference>